<evidence type="ECO:0000256" key="1">
    <source>
        <dbReference type="SAM" id="SignalP"/>
    </source>
</evidence>
<reference evidence="2 3" key="1">
    <citation type="journal article" date="2012" name="BMC Genomics">
        <title>Comparative genomic analysis of human infective Trypanosoma cruzi lineages with the bat-restricted subspecies T. cruzi marinkellei.</title>
        <authorList>
            <person name="Franzen O."/>
            <person name="Talavera-Lopez C."/>
            <person name="Ochaya S."/>
            <person name="Butler C.E."/>
            <person name="Messenger L.A."/>
            <person name="Lewis M.D."/>
            <person name="Llewellyn M.S."/>
            <person name="Marinkelle C.J."/>
            <person name="Tyler K.M."/>
            <person name="Miles M.A."/>
            <person name="Andersson B."/>
        </authorList>
    </citation>
    <scope>NUCLEOTIDE SEQUENCE [LARGE SCALE GENOMIC DNA]</scope>
    <source>
        <strain evidence="2 3">B7</strain>
    </source>
</reference>
<organism evidence="2 3">
    <name type="scientific">Trypanosoma cruzi marinkellei</name>
    <dbReference type="NCBI Taxonomy" id="85056"/>
    <lineage>
        <taxon>Eukaryota</taxon>
        <taxon>Discoba</taxon>
        <taxon>Euglenozoa</taxon>
        <taxon>Kinetoplastea</taxon>
        <taxon>Metakinetoplastina</taxon>
        <taxon>Trypanosomatida</taxon>
        <taxon>Trypanosomatidae</taxon>
        <taxon>Trypanosoma</taxon>
        <taxon>Schizotrypanum</taxon>
    </lineage>
</organism>
<dbReference type="AlphaFoldDB" id="K2MTB5"/>
<feature type="non-terminal residue" evidence="2">
    <location>
        <position position="110"/>
    </location>
</feature>
<dbReference type="Proteomes" id="UP000007350">
    <property type="component" value="Unassembled WGS sequence"/>
</dbReference>
<feature type="chain" id="PRO_5003861449" evidence="1">
    <location>
        <begin position="28"/>
        <end position="110"/>
    </location>
</feature>
<accession>K2MTB5</accession>
<keyword evidence="3" id="KW-1185">Reference proteome</keyword>
<evidence type="ECO:0000313" key="2">
    <source>
        <dbReference type="EMBL" id="EKF28919.1"/>
    </source>
</evidence>
<keyword evidence="2" id="KW-0378">Hydrolase</keyword>
<evidence type="ECO:0000313" key="3">
    <source>
        <dbReference type="Proteomes" id="UP000007350"/>
    </source>
</evidence>
<gene>
    <name evidence="2" type="ORF">MOQ_007314</name>
</gene>
<feature type="signal peptide" evidence="1">
    <location>
        <begin position="1"/>
        <end position="27"/>
    </location>
</feature>
<dbReference type="GO" id="GO:0006508">
    <property type="term" value="P:proteolysis"/>
    <property type="evidence" value="ECO:0007669"/>
    <property type="project" value="UniProtKB-KW"/>
</dbReference>
<proteinExistence type="predicted"/>
<keyword evidence="2" id="KW-0645">Protease</keyword>
<protein>
    <submittedName>
        <fullName evidence="2">Surface protease GP63, putative</fullName>
    </submittedName>
</protein>
<sequence>MSNLRVCYPPSFLLLLSLGSIVPHSCSVSIGSHKQTSTCAHIHSTWSGVNAEDACTLRMVTADTMGRSVLVLVVAFGHAHAHRVGTAAWLWAGGEISGAHGDFTPWAHSN</sequence>
<dbReference type="EMBL" id="AHKC01014456">
    <property type="protein sequence ID" value="EKF28919.1"/>
    <property type="molecule type" value="Genomic_DNA"/>
</dbReference>
<comment type="caution">
    <text evidence="2">The sequence shown here is derived from an EMBL/GenBank/DDBJ whole genome shotgun (WGS) entry which is preliminary data.</text>
</comment>
<keyword evidence="1" id="KW-0732">Signal</keyword>
<dbReference type="GO" id="GO:0008233">
    <property type="term" value="F:peptidase activity"/>
    <property type="evidence" value="ECO:0007669"/>
    <property type="project" value="UniProtKB-KW"/>
</dbReference>
<name>K2MTB5_TRYCR</name>